<organism evidence="3 4">
    <name type="scientific">Mariprofundus erugo</name>
    <dbReference type="NCBI Taxonomy" id="2528639"/>
    <lineage>
        <taxon>Bacteria</taxon>
        <taxon>Pseudomonadati</taxon>
        <taxon>Pseudomonadota</taxon>
        <taxon>Candidatius Mariprofundia</taxon>
        <taxon>Mariprofundales</taxon>
        <taxon>Mariprofundaceae</taxon>
        <taxon>Mariprofundus</taxon>
    </lineage>
</organism>
<name>A0A5R9GSV7_9PROT</name>
<dbReference type="PANTHER" id="PTHR33734">
    <property type="entry name" value="LYSM DOMAIN-CONTAINING GPI-ANCHORED PROTEIN 2"/>
    <property type="match status" value="1"/>
</dbReference>
<evidence type="ECO:0000259" key="2">
    <source>
        <dbReference type="PROSITE" id="PS51782"/>
    </source>
</evidence>
<dbReference type="GO" id="GO:0000270">
    <property type="term" value="P:peptidoglycan metabolic process"/>
    <property type="evidence" value="ECO:0007669"/>
    <property type="project" value="InterPro"/>
</dbReference>
<evidence type="ECO:0000313" key="3">
    <source>
        <dbReference type="EMBL" id="TLS67523.1"/>
    </source>
</evidence>
<protein>
    <submittedName>
        <fullName evidence="3">LysM peptidoglycan-binding domain-containing protein</fullName>
    </submittedName>
</protein>
<evidence type="ECO:0000256" key="1">
    <source>
        <dbReference type="ARBA" id="ARBA00007734"/>
    </source>
</evidence>
<dbReference type="SMART" id="SM00257">
    <property type="entry name" value="LysM"/>
    <property type="match status" value="2"/>
</dbReference>
<dbReference type="SUPFAM" id="SSF54106">
    <property type="entry name" value="LysM domain"/>
    <property type="match status" value="2"/>
</dbReference>
<dbReference type="RefSeq" id="WP_138238959.1">
    <property type="nucleotide sequence ID" value="NZ_VBRY01000005.1"/>
</dbReference>
<keyword evidence="4" id="KW-1185">Reference proteome</keyword>
<dbReference type="CDD" id="cd00118">
    <property type="entry name" value="LysM"/>
    <property type="match status" value="2"/>
</dbReference>
<gene>
    <name evidence="3" type="ORF">FEF65_06285</name>
</gene>
<dbReference type="InterPro" id="IPR018392">
    <property type="entry name" value="LysM"/>
</dbReference>
<dbReference type="PROSITE" id="PS51782">
    <property type="entry name" value="LYSM"/>
    <property type="match status" value="2"/>
</dbReference>
<proteinExistence type="inferred from homology"/>
<comment type="similarity">
    <text evidence="1">Belongs to the transglycosylase Slt family.</text>
</comment>
<dbReference type="AlphaFoldDB" id="A0A5R9GSV7"/>
<comment type="caution">
    <text evidence="3">The sequence shown here is derived from an EMBL/GenBank/DDBJ whole genome shotgun (WGS) entry which is preliminary data.</text>
</comment>
<dbReference type="GO" id="GO:0016020">
    <property type="term" value="C:membrane"/>
    <property type="evidence" value="ECO:0007669"/>
    <property type="project" value="InterPro"/>
</dbReference>
<dbReference type="CDD" id="cd16894">
    <property type="entry name" value="MltD-like"/>
    <property type="match status" value="1"/>
</dbReference>
<dbReference type="SUPFAM" id="SSF53955">
    <property type="entry name" value="Lysozyme-like"/>
    <property type="match status" value="1"/>
</dbReference>
<dbReference type="InterPro" id="IPR036779">
    <property type="entry name" value="LysM_dom_sf"/>
</dbReference>
<accession>A0A5R9GSV7</accession>
<dbReference type="Proteomes" id="UP000306585">
    <property type="component" value="Unassembled WGS sequence"/>
</dbReference>
<dbReference type="InterPro" id="IPR000189">
    <property type="entry name" value="Transglyc_AS"/>
</dbReference>
<dbReference type="OrthoDB" id="9815002at2"/>
<dbReference type="PROSITE" id="PS00922">
    <property type="entry name" value="TRANSGLYCOSYLASE"/>
    <property type="match status" value="1"/>
</dbReference>
<dbReference type="EMBL" id="VBRY01000005">
    <property type="protein sequence ID" value="TLS67523.1"/>
    <property type="molecule type" value="Genomic_DNA"/>
</dbReference>
<evidence type="ECO:0000313" key="4">
    <source>
        <dbReference type="Proteomes" id="UP000306585"/>
    </source>
</evidence>
<dbReference type="Pfam" id="PF01476">
    <property type="entry name" value="LysM"/>
    <property type="match status" value="2"/>
</dbReference>
<feature type="domain" description="LysM" evidence="2">
    <location>
        <begin position="360"/>
        <end position="404"/>
    </location>
</feature>
<feature type="domain" description="LysM" evidence="2">
    <location>
        <begin position="293"/>
        <end position="336"/>
    </location>
</feature>
<reference evidence="3 4" key="1">
    <citation type="journal article" date="2019" name="Appl. Environ. Microbiol.">
        <title>Environmental Evidence and Genomic Insight of Iron-oxidizing Bacteria Preference Towards More Corrosion Resistant Stainless Steel at Higher Salinities.</title>
        <authorList>
            <person name="Garrison C.E."/>
            <person name="Price K.A."/>
            <person name="Field E.K."/>
        </authorList>
    </citation>
    <scope>NUCLEOTIDE SEQUENCE [LARGE SCALE GENOMIC DNA]</scope>
    <source>
        <strain evidence="3 4">P3</strain>
    </source>
</reference>
<dbReference type="Pfam" id="PF01464">
    <property type="entry name" value="SLT"/>
    <property type="match status" value="1"/>
</dbReference>
<dbReference type="Gene3D" id="1.10.530.10">
    <property type="match status" value="1"/>
</dbReference>
<dbReference type="GO" id="GO:0008932">
    <property type="term" value="F:lytic endotransglycosylase activity"/>
    <property type="evidence" value="ECO:0007669"/>
    <property type="project" value="TreeGrafter"/>
</dbReference>
<dbReference type="PANTHER" id="PTHR33734:SF22">
    <property type="entry name" value="MEMBRANE-BOUND LYTIC MUREIN TRANSGLYCOSYLASE D"/>
    <property type="match status" value="1"/>
</dbReference>
<sequence>MQGKLASVHTTPDVPAAIVQPATSGVTDHAGLTEASRPLDPLLAGLSDEDINKAKLLARHNFRRSWKVIGERSRFVRHRMLETLEQLGAPLSLQVVPAVESTYNPYAVSQSGALGLWQLMPRTAHGLGVDSNDKTNGRRSIADSTRAAVVYLQQLHDRFDSWPLAFAAYNLGPNAVAHRLEKSPWNESDGLEHLPIPQQTRLYVQHIIGLAALVEENEFTFPGQIRTRTIELNTPVDIHRLATLSGMDENEIFRYNPCLNQAQYLKKPITIHVPESHYQQVADKVQMAGPQYVMTTVRKGDSLWSIARAHHITVDMLKNLNKGIGKVIHIGLQLKVPAGELATASSARANPLLPVSRQRLRYTVRQGDSLWLIANRFGTTPQEIARYNGLRHNGLIRAGDTLWVKARISPS</sequence>
<dbReference type="InterPro" id="IPR023346">
    <property type="entry name" value="Lysozyme-like_dom_sf"/>
</dbReference>
<dbReference type="InterPro" id="IPR008258">
    <property type="entry name" value="Transglycosylase_SLT_dom_1"/>
</dbReference>
<dbReference type="Gene3D" id="3.10.350.10">
    <property type="entry name" value="LysM domain"/>
    <property type="match status" value="2"/>
</dbReference>